<evidence type="ECO:0000256" key="1">
    <source>
        <dbReference type="ARBA" id="ARBA00022603"/>
    </source>
</evidence>
<dbReference type="EMBL" id="MLAW01000003">
    <property type="protein sequence ID" value="OJJ27008.1"/>
    <property type="molecule type" value="Genomic_DNA"/>
</dbReference>
<name>A0A1L9QWF2_9CYAN</name>
<dbReference type="AlphaFoldDB" id="A0A1L9QWF2"/>
<dbReference type="PANTHER" id="PTHR43861">
    <property type="entry name" value="TRANS-ACONITATE 2-METHYLTRANSFERASE-RELATED"/>
    <property type="match status" value="1"/>
</dbReference>
<dbReference type="InterPro" id="IPR029063">
    <property type="entry name" value="SAM-dependent_MTases_sf"/>
</dbReference>
<feature type="domain" description="Methyltransferase" evidence="3">
    <location>
        <begin position="43"/>
        <end position="138"/>
    </location>
</feature>
<evidence type="ECO:0000256" key="2">
    <source>
        <dbReference type="ARBA" id="ARBA00022679"/>
    </source>
</evidence>
<reference evidence="4" key="1">
    <citation type="submission" date="2016-10" db="EMBL/GenBank/DDBJ databases">
        <title>CRISPR-Cas defence system in Roseofilum reptotaenium: evidence of a bacteriophage-cyanobacterium arms race in the coral black band disease.</title>
        <authorList>
            <person name="Buerger P."/>
            <person name="Wood-Charlson E.M."/>
            <person name="Weynberg K.D."/>
            <person name="Willis B."/>
            <person name="Van Oppen M.J."/>
        </authorList>
    </citation>
    <scope>NUCLEOTIDE SEQUENCE [LARGE SCALE GENOMIC DNA]</scope>
    <source>
        <strain evidence="4">AO1-A</strain>
    </source>
</reference>
<evidence type="ECO:0000313" key="4">
    <source>
        <dbReference type="EMBL" id="OJJ27008.1"/>
    </source>
</evidence>
<protein>
    <recommendedName>
        <fullName evidence="3">Methyltransferase domain-containing protein</fullName>
    </recommendedName>
</protein>
<evidence type="ECO:0000259" key="3">
    <source>
        <dbReference type="Pfam" id="PF13649"/>
    </source>
</evidence>
<dbReference type="Proteomes" id="UP000183940">
    <property type="component" value="Unassembled WGS sequence"/>
</dbReference>
<accession>A0A1L9QWF2</accession>
<dbReference type="InterPro" id="IPR041698">
    <property type="entry name" value="Methyltransf_25"/>
</dbReference>
<comment type="caution">
    <text evidence="4">The sequence shown here is derived from an EMBL/GenBank/DDBJ whole genome shotgun (WGS) entry which is preliminary data.</text>
</comment>
<keyword evidence="5" id="KW-1185">Reference proteome</keyword>
<dbReference type="CDD" id="cd02440">
    <property type="entry name" value="AdoMet_MTases"/>
    <property type="match status" value="1"/>
</dbReference>
<dbReference type="SUPFAM" id="SSF53335">
    <property type="entry name" value="S-adenosyl-L-methionine-dependent methyltransferases"/>
    <property type="match status" value="1"/>
</dbReference>
<proteinExistence type="predicted"/>
<dbReference type="Gene3D" id="3.40.50.150">
    <property type="entry name" value="Vaccinia Virus protein VP39"/>
    <property type="match status" value="1"/>
</dbReference>
<keyword evidence="1" id="KW-0489">Methyltransferase</keyword>
<gene>
    <name evidence="4" type="ORF">BI308_02835</name>
</gene>
<dbReference type="Pfam" id="PF13649">
    <property type="entry name" value="Methyltransf_25"/>
    <property type="match status" value="1"/>
</dbReference>
<dbReference type="PANTHER" id="PTHR43861:SF1">
    <property type="entry name" value="TRANS-ACONITATE 2-METHYLTRANSFERASE"/>
    <property type="match status" value="1"/>
</dbReference>
<dbReference type="GO" id="GO:0008168">
    <property type="term" value="F:methyltransferase activity"/>
    <property type="evidence" value="ECO:0007669"/>
    <property type="project" value="UniProtKB-KW"/>
</dbReference>
<dbReference type="STRING" id="1925591.BI308_02835"/>
<organism evidence="4 5">
    <name type="scientific">Roseofilum reptotaenium AO1-A</name>
    <dbReference type="NCBI Taxonomy" id="1925591"/>
    <lineage>
        <taxon>Bacteria</taxon>
        <taxon>Bacillati</taxon>
        <taxon>Cyanobacteriota</taxon>
        <taxon>Cyanophyceae</taxon>
        <taxon>Desertifilales</taxon>
        <taxon>Desertifilaceae</taxon>
        <taxon>Roseofilum</taxon>
    </lineage>
</organism>
<dbReference type="GO" id="GO:0032259">
    <property type="term" value="P:methylation"/>
    <property type="evidence" value="ECO:0007669"/>
    <property type="project" value="UniProtKB-KW"/>
</dbReference>
<sequence>MEVYDPIATQYKEFRENLIYDIYYYVETYTYLSQLGDLSGKSILDLGCGDGIHSRNFKKKGASRVVGVDISTQMLELARAEEAKEPLGIEYILSDMCELGKIDAFDVVAAAFSINHAQTKEHLRQMCQTIYDNLKPGGQFVALNNNLGLSPESYECLEKYGYYRNKDLGDFEEGMPIPSLAFEVNGEQVVIDDCYLSQETYEWAFQEVGFKRVNWYKPMVSPEGIEKWGQEYWQDFLDHPPMRLIECQK</sequence>
<keyword evidence="2" id="KW-0808">Transferase</keyword>
<evidence type="ECO:0000313" key="5">
    <source>
        <dbReference type="Proteomes" id="UP000183940"/>
    </source>
</evidence>